<dbReference type="NCBIfam" id="TIGR01494">
    <property type="entry name" value="ATPase_P-type"/>
    <property type="match status" value="1"/>
</dbReference>
<evidence type="ECO:0000256" key="2">
    <source>
        <dbReference type="ARBA" id="ARBA00006024"/>
    </source>
</evidence>
<dbReference type="InterPro" id="IPR023214">
    <property type="entry name" value="HAD_sf"/>
</dbReference>
<feature type="transmembrane region" description="Helical" evidence="10">
    <location>
        <begin position="266"/>
        <end position="290"/>
    </location>
</feature>
<dbReference type="PANTHER" id="PTHR48085">
    <property type="entry name" value="CADMIUM/ZINC-TRANSPORTING ATPASE HMA2-RELATED"/>
    <property type="match status" value="1"/>
</dbReference>
<keyword evidence="3 10" id="KW-0812">Transmembrane</keyword>
<dbReference type="InterPro" id="IPR044492">
    <property type="entry name" value="P_typ_ATPase_HD_dom"/>
</dbReference>
<keyword evidence="10" id="KW-0067">ATP-binding</keyword>
<organism evidence="13 14">
    <name type="scientific">Acidimangrovimonas pyrenivorans</name>
    <dbReference type="NCBI Taxonomy" id="2030798"/>
    <lineage>
        <taxon>Bacteria</taxon>
        <taxon>Pseudomonadati</taxon>
        <taxon>Pseudomonadota</taxon>
        <taxon>Alphaproteobacteria</taxon>
        <taxon>Rhodobacterales</taxon>
        <taxon>Paracoccaceae</taxon>
        <taxon>Acidimangrovimonas</taxon>
    </lineage>
</organism>
<dbReference type="Proteomes" id="UP001595443">
    <property type="component" value="Unassembled WGS sequence"/>
</dbReference>
<gene>
    <name evidence="13" type="ORF">ACFOES_19185</name>
</gene>
<sequence>MDPADDRSFPRALADALGRLVFPTVALLLAAGGVAHFAARPELTELLWIAGTVLALLAMLVDIAVHLRRGEFGLDLIAALAMAGALGLGEYLAGIIIAVMFTGGEALESYAQRRARRELTALLGRVPRSAARYRDGAIEEVPLEALAVGDRVLVRHGEIVPADGTVSGGGAVLDESALTGEALPVHRRDGQAVMSGSVNSGDPFDLEVSERAEQSTYAGIIRMVRAAQLAKAPMARLADRFALAFLPLTLAIAGGAWLVSGDPTRALAVLVVATPCPLILAVPVAIIAGVSRCASRGVLVKGGVALETLARVRTVMLDKTGTVTGGSARLVDLKVRDDQDPAEILRLAAALDQGSQHVVAEALVAAAHERGLALETPAETRETPGAGISGRIGARRVAVGGWDFVTADLPVSRFQDEIGSWIRKEGTVSVLVAVEGDLVGAFILADEVRPEAGTVLRQLRAAGAERIVLATGDRADIAENVGSFLGVDRVIAGMRPADKIANVEAEKRAHGPVMMVGDGVNDAPALAAADVGVAMGARGGAASSEAADVVIVLDRLDRVATAIGIARRSRSIALQSVYAGMGLSVTAMIVAAFGYLTPVEGAILQEAIDVAVILNALRALGPSVRTRFGRARMPSGELESLEEEHRELMDVLDAINAAAERARRIPGSELLLELEALETMLNERLLPHEVKDDREVYARIRRGTADADALAGMSRTHMEIHRMVRSLQTMREAIGGEPSEIERYELQRLLHGLAAITRLHFAQEEEIYRSLEAG</sequence>
<keyword evidence="7 10" id="KW-0472">Membrane</keyword>
<evidence type="ECO:0000256" key="10">
    <source>
        <dbReference type="RuleBase" id="RU362081"/>
    </source>
</evidence>
<feature type="transmembrane region" description="Helical" evidence="10">
    <location>
        <begin position="20"/>
        <end position="39"/>
    </location>
</feature>
<proteinExistence type="inferred from homology"/>
<dbReference type="InterPro" id="IPR008250">
    <property type="entry name" value="ATPase_P-typ_transduc_dom_A_sf"/>
</dbReference>
<evidence type="ECO:0000259" key="11">
    <source>
        <dbReference type="Pfam" id="PF00122"/>
    </source>
</evidence>
<reference evidence="14" key="1">
    <citation type="journal article" date="2019" name="Int. J. Syst. Evol. Microbiol.">
        <title>The Global Catalogue of Microorganisms (GCM) 10K type strain sequencing project: providing services to taxonomists for standard genome sequencing and annotation.</title>
        <authorList>
            <consortium name="The Broad Institute Genomics Platform"/>
            <consortium name="The Broad Institute Genome Sequencing Center for Infectious Disease"/>
            <person name="Wu L."/>
            <person name="Ma J."/>
        </authorList>
    </citation>
    <scope>NUCLEOTIDE SEQUENCE [LARGE SCALE GENOMIC DNA]</scope>
    <source>
        <strain evidence="14">KCTC 62192</strain>
    </source>
</reference>
<dbReference type="InterPro" id="IPR027256">
    <property type="entry name" value="P-typ_ATPase_IB"/>
</dbReference>
<keyword evidence="5" id="KW-1278">Translocase</keyword>
<dbReference type="EMBL" id="JBHRSK010000017">
    <property type="protein sequence ID" value="MFC2970228.1"/>
    <property type="molecule type" value="Genomic_DNA"/>
</dbReference>
<evidence type="ECO:0000256" key="9">
    <source>
        <dbReference type="ARBA" id="ARBA00047308"/>
    </source>
</evidence>
<dbReference type="SFLD" id="SFLDG00002">
    <property type="entry name" value="C1.7:_P-type_atpase_like"/>
    <property type="match status" value="1"/>
</dbReference>
<evidence type="ECO:0000256" key="5">
    <source>
        <dbReference type="ARBA" id="ARBA00022967"/>
    </source>
</evidence>
<evidence type="ECO:0000313" key="14">
    <source>
        <dbReference type="Proteomes" id="UP001595443"/>
    </source>
</evidence>
<comment type="similarity">
    <text evidence="2 10">Belongs to the cation transport ATPase (P-type) (TC 3.A.3) family. Type IB subfamily.</text>
</comment>
<dbReference type="SUPFAM" id="SSF56784">
    <property type="entry name" value="HAD-like"/>
    <property type="match status" value="1"/>
</dbReference>
<dbReference type="InterPro" id="IPR059000">
    <property type="entry name" value="ATPase_P-type_domA"/>
</dbReference>
<feature type="transmembrane region" description="Helical" evidence="10">
    <location>
        <begin position="241"/>
        <end position="260"/>
    </location>
</feature>
<dbReference type="SUPFAM" id="SSF81665">
    <property type="entry name" value="Calcium ATPase, transmembrane domain M"/>
    <property type="match status" value="1"/>
</dbReference>
<dbReference type="Gene3D" id="3.40.50.1000">
    <property type="entry name" value="HAD superfamily/HAD-like"/>
    <property type="match status" value="1"/>
</dbReference>
<evidence type="ECO:0000256" key="8">
    <source>
        <dbReference type="ARBA" id="ARBA00039097"/>
    </source>
</evidence>
<dbReference type="Pfam" id="PF00122">
    <property type="entry name" value="E1-E2_ATPase"/>
    <property type="match status" value="1"/>
</dbReference>
<evidence type="ECO:0000256" key="4">
    <source>
        <dbReference type="ARBA" id="ARBA00022723"/>
    </source>
</evidence>
<keyword evidence="14" id="KW-1185">Reference proteome</keyword>
<keyword evidence="10" id="KW-0547">Nucleotide-binding</keyword>
<evidence type="ECO:0000256" key="7">
    <source>
        <dbReference type="ARBA" id="ARBA00023136"/>
    </source>
</evidence>
<dbReference type="NCBIfam" id="TIGR01525">
    <property type="entry name" value="ATPase-IB_hvy"/>
    <property type="match status" value="1"/>
</dbReference>
<keyword evidence="4 10" id="KW-0479">Metal-binding</keyword>
<dbReference type="InterPro" id="IPR023299">
    <property type="entry name" value="ATPase_P-typ_cyto_dom_N"/>
</dbReference>
<dbReference type="PRINTS" id="PR00119">
    <property type="entry name" value="CATATPASE"/>
</dbReference>
<feature type="transmembrane region" description="Helical" evidence="10">
    <location>
        <begin position="46"/>
        <end position="65"/>
    </location>
</feature>
<dbReference type="InterPro" id="IPR012312">
    <property type="entry name" value="Hemerythrin-like"/>
</dbReference>
<dbReference type="InterPro" id="IPR023298">
    <property type="entry name" value="ATPase_P-typ_TM_dom_sf"/>
</dbReference>
<dbReference type="Gene3D" id="1.20.120.520">
    <property type="entry name" value="nmb1532 protein domain like"/>
    <property type="match status" value="1"/>
</dbReference>
<dbReference type="Gene3D" id="3.40.1110.10">
    <property type="entry name" value="Calcium-transporting ATPase, cytoplasmic domain N"/>
    <property type="match status" value="1"/>
</dbReference>
<keyword evidence="10" id="KW-1003">Cell membrane</keyword>
<dbReference type="InterPro" id="IPR001757">
    <property type="entry name" value="P_typ_ATPase"/>
</dbReference>
<feature type="domain" description="Hemerythrin-like" evidence="12">
    <location>
        <begin position="639"/>
        <end position="768"/>
    </location>
</feature>
<evidence type="ECO:0000256" key="3">
    <source>
        <dbReference type="ARBA" id="ARBA00022692"/>
    </source>
</evidence>
<dbReference type="InterPro" id="IPR051014">
    <property type="entry name" value="Cation_Transport_ATPase_IB"/>
</dbReference>
<dbReference type="InterPro" id="IPR018303">
    <property type="entry name" value="ATPase_P-typ_P_site"/>
</dbReference>
<comment type="subcellular location">
    <subcellularLocation>
        <location evidence="10">Cell membrane</location>
    </subcellularLocation>
    <subcellularLocation>
        <location evidence="1">Membrane</location>
    </subcellularLocation>
</comment>
<evidence type="ECO:0000313" key="13">
    <source>
        <dbReference type="EMBL" id="MFC2970228.1"/>
    </source>
</evidence>
<dbReference type="SUPFAM" id="SSF81653">
    <property type="entry name" value="Calcium ATPase, transduction domain A"/>
    <property type="match status" value="1"/>
</dbReference>
<comment type="caution">
    <text evidence="13">The sequence shown here is derived from an EMBL/GenBank/DDBJ whole genome shotgun (WGS) entry which is preliminary data.</text>
</comment>
<dbReference type="Pfam" id="PF01814">
    <property type="entry name" value="Hemerythrin"/>
    <property type="match status" value="1"/>
</dbReference>
<evidence type="ECO:0000256" key="1">
    <source>
        <dbReference type="ARBA" id="ARBA00004370"/>
    </source>
</evidence>
<keyword evidence="6 10" id="KW-1133">Transmembrane helix</keyword>
<dbReference type="EC" id="7.2.2.12" evidence="8"/>
<dbReference type="SFLD" id="SFLDF00027">
    <property type="entry name" value="p-type_atpase"/>
    <property type="match status" value="1"/>
</dbReference>
<dbReference type="PANTHER" id="PTHR48085:SF5">
    <property type="entry name" value="CADMIUM_ZINC-TRANSPORTING ATPASE HMA4-RELATED"/>
    <property type="match status" value="1"/>
</dbReference>
<name>A0ABV7AMD8_9RHOB</name>
<dbReference type="Gene3D" id="2.70.150.10">
    <property type="entry name" value="Calcium-transporting ATPase, cytoplasmic transduction domain A"/>
    <property type="match status" value="1"/>
</dbReference>
<comment type="catalytic activity">
    <reaction evidence="9">
        <text>Zn(2+)(in) + ATP + H2O = Zn(2+)(out) + ADP + phosphate + H(+)</text>
        <dbReference type="Rhea" id="RHEA:20621"/>
        <dbReference type="ChEBI" id="CHEBI:15377"/>
        <dbReference type="ChEBI" id="CHEBI:15378"/>
        <dbReference type="ChEBI" id="CHEBI:29105"/>
        <dbReference type="ChEBI" id="CHEBI:30616"/>
        <dbReference type="ChEBI" id="CHEBI:43474"/>
        <dbReference type="ChEBI" id="CHEBI:456216"/>
        <dbReference type="EC" id="7.2.2.12"/>
    </reaction>
</comment>
<dbReference type="Pfam" id="PF00702">
    <property type="entry name" value="Hydrolase"/>
    <property type="match status" value="1"/>
</dbReference>
<dbReference type="PROSITE" id="PS00154">
    <property type="entry name" value="ATPASE_E1_E2"/>
    <property type="match status" value="1"/>
</dbReference>
<dbReference type="InterPro" id="IPR036412">
    <property type="entry name" value="HAD-like_sf"/>
</dbReference>
<dbReference type="SFLD" id="SFLDS00003">
    <property type="entry name" value="Haloacid_Dehalogenase"/>
    <property type="match status" value="1"/>
</dbReference>
<dbReference type="RefSeq" id="WP_377835003.1">
    <property type="nucleotide sequence ID" value="NZ_JBHRSK010000017.1"/>
</dbReference>
<protein>
    <recommendedName>
        <fullName evidence="8">P-type Zn(2+) transporter</fullName>
        <ecNumber evidence="8">7.2.2.12</ecNumber>
    </recommendedName>
</protein>
<feature type="domain" description="P-type ATPase A" evidence="11">
    <location>
        <begin position="126"/>
        <end position="224"/>
    </location>
</feature>
<evidence type="ECO:0000259" key="12">
    <source>
        <dbReference type="Pfam" id="PF01814"/>
    </source>
</evidence>
<accession>A0ABV7AMD8</accession>
<evidence type="ECO:0000256" key="6">
    <source>
        <dbReference type="ARBA" id="ARBA00022989"/>
    </source>
</evidence>
<feature type="transmembrane region" description="Helical" evidence="10">
    <location>
        <begin position="77"/>
        <end position="107"/>
    </location>
</feature>
<feature type="transmembrane region" description="Helical" evidence="10">
    <location>
        <begin position="577"/>
        <end position="596"/>
    </location>
</feature>